<evidence type="ECO:0000256" key="5">
    <source>
        <dbReference type="ARBA" id="ARBA00022679"/>
    </source>
</evidence>
<dbReference type="KEGG" id="mri:Mal4_07300"/>
<feature type="transmembrane region" description="Helical" evidence="14">
    <location>
        <begin position="158"/>
        <end position="179"/>
    </location>
</feature>
<dbReference type="Proteomes" id="UP000320496">
    <property type="component" value="Chromosome"/>
</dbReference>
<dbReference type="GO" id="GO:0005886">
    <property type="term" value="C:plasma membrane"/>
    <property type="evidence" value="ECO:0007669"/>
    <property type="project" value="UniProtKB-SubCell"/>
</dbReference>
<evidence type="ECO:0000256" key="1">
    <source>
        <dbReference type="ARBA" id="ARBA00004651"/>
    </source>
</evidence>
<comment type="pathway">
    <text evidence="2 14">Porphyrin-containing compound metabolism; heme O biosynthesis; heme O from protoheme: step 1/1.</text>
</comment>
<dbReference type="PANTHER" id="PTHR43448">
    <property type="entry name" value="PROTOHEME IX FARNESYLTRANSFERASE, MITOCHONDRIAL"/>
    <property type="match status" value="1"/>
</dbReference>
<keyword evidence="9 14" id="KW-0472">Membrane</keyword>
<dbReference type="AlphaFoldDB" id="A0A517Z1T9"/>
<proteinExistence type="inferred from homology"/>
<feature type="transmembrane region" description="Helical" evidence="14">
    <location>
        <begin position="185"/>
        <end position="209"/>
    </location>
</feature>
<evidence type="ECO:0000256" key="2">
    <source>
        <dbReference type="ARBA" id="ARBA00004919"/>
    </source>
</evidence>
<keyword evidence="7 14" id="KW-1133">Transmembrane helix</keyword>
<evidence type="ECO:0000256" key="13">
    <source>
        <dbReference type="ARBA" id="ARBA00047690"/>
    </source>
</evidence>
<feature type="transmembrane region" description="Helical" evidence="14">
    <location>
        <begin position="66"/>
        <end position="86"/>
    </location>
</feature>
<feature type="transmembrane region" description="Helical" evidence="14">
    <location>
        <begin position="40"/>
        <end position="60"/>
    </location>
</feature>
<comment type="function">
    <text evidence="14">Converts heme B (protoheme IX) to heme O by substitution of the vinyl group on carbon 2 of heme B porphyrin ring with a hydroxyethyl farnesyl side group.</text>
</comment>
<evidence type="ECO:0000256" key="9">
    <source>
        <dbReference type="ARBA" id="ARBA00023136"/>
    </source>
</evidence>
<dbReference type="EMBL" id="CP036275">
    <property type="protein sequence ID" value="QDU36444.1"/>
    <property type="molecule type" value="Genomic_DNA"/>
</dbReference>
<evidence type="ECO:0000313" key="16">
    <source>
        <dbReference type="Proteomes" id="UP000320496"/>
    </source>
</evidence>
<dbReference type="Pfam" id="PF01040">
    <property type="entry name" value="UbiA"/>
    <property type="match status" value="1"/>
</dbReference>
<dbReference type="UniPathway" id="UPA00834">
    <property type="reaction ID" value="UER00712"/>
</dbReference>
<keyword evidence="8 14" id="KW-0350">Heme biosynthesis</keyword>
<organism evidence="15 16">
    <name type="scientific">Maioricimonas rarisocia</name>
    <dbReference type="NCBI Taxonomy" id="2528026"/>
    <lineage>
        <taxon>Bacteria</taxon>
        <taxon>Pseudomonadati</taxon>
        <taxon>Planctomycetota</taxon>
        <taxon>Planctomycetia</taxon>
        <taxon>Planctomycetales</taxon>
        <taxon>Planctomycetaceae</taxon>
        <taxon>Maioricimonas</taxon>
    </lineage>
</organism>
<feature type="transmembrane region" description="Helical" evidence="14">
    <location>
        <begin position="133"/>
        <end position="151"/>
    </location>
</feature>
<dbReference type="GO" id="GO:0008495">
    <property type="term" value="F:protoheme IX farnesyltransferase activity"/>
    <property type="evidence" value="ECO:0007669"/>
    <property type="project" value="UniProtKB-UniRule"/>
</dbReference>
<reference evidence="15 16" key="1">
    <citation type="submission" date="2019-02" db="EMBL/GenBank/DDBJ databases">
        <title>Deep-cultivation of Planctomycetes and their phenomic and genomic characterization uncovers novel biology.</title>
        <authorList>
            <person name="Wiegand S."/>
            <person name="Jogler M."/>
            <person name="Boedeker C."/>
            <person name="Pinto D."/>
            <person name="Vollmers J."/>
            <person name="Rivas-Marin E."/>
            <person name="Kohn T."/>
            <person name="Peeters S.H."/>
            <person name="Heuer A."/>
            <person name="Rast P."/>
            <person name="Oberbeckmann S."/>
            <person name="Bunk B."/>
            <person name="Jeske O."/>
            <person name="Meyerdierks A."/>
            <person name="Storesund J.E."/>
            <person name="Kallscheuer N."/>
            <person name="Luecker S."/>
            <person name="Lage O.M."/>
            <person name="Pohl T."/>
            <person name="Merkel B.J."/>
            <person name="Hornburger P."/>
            <person name="Mueller R.-W."/>
            <person name="Bruemmer F."/>
            <person name="Labrenz M."/>
            <person name="Spormann A.M."/>
            <person name="Op den Camp H."/>
            <person name="Overmann J."/>
            <person name="Amann R."/>
            <person name="Jetten M.S.M."/>
            <person name="Mascher T."/>
            <person name="Medema M.H."/>
            <person name="Devos D.P."/>
            <person name="Kaster A.-K."/>
            <person name="Ovreas L."/>
            <person name="Rohde M."/>
            <person name="Galperin M.Y."/>
            <person name="Jogler C."/>
        </authorList>
    </citation>
    <scope>NUCLEOTIDE SEQUENCE [LARGE SCALE GENOMIC DNA]</scope>
    <source>
        <strain evidence="15 16">Mal4</strain>
    </source>
</reference>
<keyword evidence="6 14" id="KW-0812">Transmembrane</keyword>
<dbReference type="GO" id="GO:0048034">
    <property type="term" value="P:heme O biosynthetic process"/>
    <property type="evidence" value="ECO:0007669"/>
    <property type="project" value="UniProtKB-UniRule"/>
</dbReference>
<feature type="transmembrane region" description="Helical" evidence="14">
    <location>
        <begin position="289"/>
        <end position="306"/>
    </location>
</feature>
<evidence type="ECO:0000256" key="7">
    <source>
        <dbReference type="ARBA" id="ARBA00022989"/>
    </source>
</evidence>
<feature type="transmembrane region" description="Helical" evidence="14">
    <location>
        <begin position="230"/>
        <end position="252"/>
    </location>
</feature>
<evidence type="ECO:0000313" key="15">
    <source>
        <dbReference type="EMBL" id="QDU36444.1"/>
    </source>
</evidence>
<feature type="transmembrane region" description="Helical" evidence="14">
    <location>
        <begin position="258"/>
        <end position="277"/>
    </location>
</feature>
<dbReference type="InterPro" id="IPR000537">
    <property type="entry name" value="UbiA_prenyltransferase"/>
</dbReference>
<dbReference type="InterPro" id="IPR030470">
    <property type="entry name" value="UbiA_prenylTrfase_CS"/>
</dbReference>
<evidence type="ECO:0000256" key="14">
    <source>
        <dbReference type="HAMAP-Rule" id="MF_00154"/>
    </source>
</evidence>
<keyword evidence="16" id="KW-1185">Reference proteome</keyword>
<comment type="subcellular location">
    <subcellularLocation>
        <location evidence="1 14">Cell membrane</location>
        <topology evidence="1 14">Multi-pass membrane protein</topology>
    </subcellularLocation>
</comment>
<evidence type="ECO:0000256" key="11">
    <source>
        <dbReference type="ARBA" id="ARBA00040810"/>
    </source>
</evidence>
<evidence type="ECO:0000256" key="6">
    <source>
        <dbReference type="ARBA" id="ARBA00022692"/>
    </source>
</evidence>
<dbReference type="InterPro" id="IPR006369">
    <property type="entry name" value="Protohaem_IX_farnesylTrfase"/>
</dbReference>
<comment type="miscellaneous">
    <text evidence="14">Carbon 2 of the heme B porphyrin ring is defined according to the Fischer nomenclature.</text>
</comment>
<dbReference type="EC" id="2.5.1.141" evidence="3 14"/>
<dbReference type="InterPro" id="IPR044878">
    <property type="entry name" value="UbiA_sf"/>
</dbReference>
<comment type="catalytic activity">
    <reaction evidence="13 14">
        <text>heme b + (2E,6E)-farnesyl diphosphate + H2O = Fe(II)-heme o + diphosphate</text>
        <dbReference type="Rhea" id="RHEA:28070"/>
        <dbReference type="ChEBI" id="CHEBI:15377"/>
        <dbReference type="ChEBI" id="CHEBI:33019"/>
        <dbReference type="ChEBI" id="CHEBI:60344"/>
        <dbReference type="ChEBI" id="CHEBI:60530"/>
        <dbReference type="ChEBI" id="CHEBI:175763"/>
        <dbReference type="EC" id="2.5.1.141"/>
    </reaction>
</comment>
<dbReference type="HAMAP" id="MF_00154">
    <property type="entry name" value="CyoE_CtaB"/>
    <property type="match status" value="1"/>
</dbReference>
<evidence type="ECO:0000256" key="4">
    <source>
        <dbReference type="ARBA" id="ARBA00022475"/>
    </source>
</evidence>
<feature type="transmembrane region" description="Helical" evidence="14">
    <location>
        <begin position="107"/>
        <end position="127"/>
    </location>
</feature>
<keyword evidence="4 14" id="KW-1003">Cell membrane</keyword>
<evidence type="ECO:0000256" key="10">
    <source>
        <dbReference type="ARBA" id="ARBA00030253"/>
    </source>
</evidence>
<dbReference type="CDD" id="cd13957">
    <property type="entry name" value="PT_UbiA_Cox10"/>
    <property type="match status" value="1"/>
</dbReference>
<dbReference type="RefSeq" id="WP_145367104.1">
    <property type="nucleotide sequence ID" value="NZ_CP036275.1"/>
</dbReference>
<dbReference type="PROSITE" id="PS00943">
    <property type="entry name" value="UBIA"/>
    <property type="match status" value="1"/>
</dbReference>
<dbReference type="PANTHER" id="PTHR43448:SF7">
    <property type="entry name" value="4-HYDROXYBENZOATE SOLANESYLTRANSFERASE"/>
    <property type="match status" value="1"/>
</dbReference>
<evidence type="ECO:0000256" key="12">
    <source>
        <dbReference type="ARBA" id="ARBA00042475"/>
    </source>
</evidence>
<accession>A0A517Z1T9</accession>
<dbReference type="NCBIfam" id="TIGR01473">
    <property type="entry name" value="cyoE_ctaB"/>
    <property type="match status" value="1"/>
</dbReference>
<evidence type="ECO:0000256" key="8">
    <source>
        <dbReference type="ARBA" id="ARBA00023133"/>
    </source>
</evidence>
<comment type="similarity">
    <text evidence="14">Belongs to the UbiA prenyltransferase family. Protoheme IX farnesyltransferase subfamily.</text>
</comment>
<dbReference type="OrthoDB" id="9814417at2"/>
<dbReference type="Gene3D" id="1.10.357.140">
    <property type="entry name" value="UbiA prenyltransferase"/>
    <property type="match status" value="1"/>
</dbReference>
<protein>
    <recommendedName>
        <fullName evidence="11 14">Protoheme IX farnesyltransferase</fullName>
        <ecNumber evidence="3 14">2.5.1.141</ecNumber>
    </recommendedName>
    <alternativeName>
        <fullName evidence="12 14">Heme B farnesyltransferase</fullName>
    </alternativeName>
    <alternativeName>
        <fullName evidence="10 14">Heme O synthase</fullName>
    </alternativeName>
</protein>
<evidence type="ECO:0000256" key="3">
    <source>
        <dbReference type="ARBA" id="ARBA00012292"/>
    </source>
</evidence>
<name>A0A517Z1T9_9PLAN</name>
<sequence length="313" mass="33832">MSTASTTSTVQSVDTATRPVAWPVDRPRLSAYIELAKPRISVMVLITVSVGYAVGARGQWDLVPLLHALLGIGLVATASGCLNQLIERRTDARMLRTADRPLPSGRLTPSEVLLFATFCGVFGTLWLVTFVNLLTALLTAATLLMYVFAYTPLKRHTSLCTAIGAIPGALPPVLGWTAAGGSLDTGAFALFAILFLWQFPHFLAIAWLYREQYGMAGLKMLPARSEKTPIVGLLAAGYALALIPVSFLPRVIGLAGDSYLFMAVLLGAVYAAAAIRFLRDRSVRTARGVLWASLVYLPSLWLTLTLDHVRMLQ</sequence>
<gene>
    <name evidence="15" type="primary">ctaB1</name>
    <name evidence="14" type="synonym">ctaB</name>
    <name evidence="15" type="ORF">Mal4_07300</name>
</gene>
<keyword evidence="5 14" id="KW-0808">Transferase</keyword>